<accession>A0ACB7FBM2</accession>
<organism evidence="1 2">
    <name type="scientific">Nibea albiflora</name>
    <name type="common">Yellow drum</name>
    <name type="synonym">Corvina albiflora</name>
    <dbReference type="NCBI Taxonomy" id="240163"/>
    <lineage>
        <taxon>Eukaryota</taxon>
        <taxon>Metazoa</taxon>
        <taxon>Chordata</taxon>
        <taxon>Craniata</taxon>
        <taxon>Vertebrata</taxon>
        <taxon>Euteleostomi</taxon>
        <taxon>Actinopterygii</taxon>
        <taxon>Neopterygii</taxon>
        <taxon>Teleostei</taxon>
        <taxon>Neoteleostei</taxon>
        <taxon>Acanthomorphata</taxon>
        <taxon>Eupercaria</taxon>
        <taxon>Sciaenidae</taxon>
        <taxon>Nibea</taxon>
    </lineage>
</organism>
<reference evidence="1" key="1">
    <citation type="submission" date="2020-04" db="EMBL/GenBank/DDBJ databases">
        <title>A chromosome-scale assembly and high-density genetic map of the yellow drum (Nibea albiflora) genome.</title>
        <authorList>
            <person name="Xu D."/>
            <person name="Zhang W."/>
            <person name="Chen R."/>
            <person name="Tan P."/>
            <person name="Wang L."/>
            <person name="Song H."/>
            <person name="Tian L."/>
            <person name="Zhu Q."/>
            <person name="Wang B."/>
        </authorList>
    </citation>
    <scope>NUCLEOTIDE SEQUENCE</scope>
    <source>
        <strain evidence="1">ZJHYS-2018</strain>
    </source>
</reference>
<keyword evidence="2" id="KW-1185">Reference proteome</keyword>
<comment type="caution">
    <text evidence="1">The sequence shown here is derived from an EMBL/GenBank/DDBJ whole genome shotgun (WGS) entry which is preliminary data.</text>
</comment>
<evidence type="ECO:0000313" key="1">
    <source>
        <dbReference type="EMBL" id="KAG8011566.1"/>
    </source>
</evidence>
<evidence type="ECO:0000313" key="2">
    <source>
        <dbReference type="Proteomes" id="UP000805704"/>
    </source>
</evidence>
<dbReference type="EMBL" id="CM024802">
    <property type="protein sequence ID" value="KAG8011566.1"/>
    <property type="molecule type" value="Genomic_DNA"/>
</dbReference>
<proteinExistence type="predicted"/>
<dbReference type="Proteomes" id="UP000805704">
    <property type="component" value="Chromosome 14"/>
</dbReference>
<protein>
    <submittedName>
        <fullName evidence="1">Protein mlo2</fullName>
    </submittedName>
</protein>
<sequence>MFWRKMKSWRKKLQLCWQEVTLITARILRNFRCDCGNRKFSELQCKLYPEKDEVNTLNKYSHNFFGVYCTCSRPYPDPDDQVEDEMIQCVVCEDWLHGRHLGCVVPDCVELQEMICETCMNKNPFLWTYAAHLAVPGATVEVKEETGADDSNTNLPNKEDKCDDVIQPSCKRSREEAEPSCKLKQLQAIGQKRVQSGAVFWPSTWRSKLCSCNTCQESLSGASLSFLLDESDTVLAYENKGKNNEQTQQGHDPLMSALDNLNRVQQLEIIHGYNDMKTELKDFLQRFAAEGKVVTPEDIRQFFEQQQSRKRRRVDAGRFYST</sequence>
<name>A0ACB7FBM2_NIBAL</name>
<gene>
    <name evidence="1" type="primary">MLO2.2</name>
    <name evidence="1" type="ORF">GBF38_006478</name>
</gene>